<dbReference type="Proteomes" id="UP000000600">
    <property type="component" value="Unassembled WGS sequence"/>
</dbReference>
<dbReference type="InterPro" id="IPR055406">
    <property type="entry name" value="HEAT_Maestro"/>
</dbReference>
<dbReference type="PANTHER" id="PTHR23120:SF0">
    <property type="entry name" value="MAESTRO HEAT-LIKE REPEAT FAMILY MEMBER 1"/>
    <property type="match status" value="1"/>
</dbReference>
<dbReference type="InterPro" id="IPR045206">
    <property type="entry name" value="Maestro_heat-like_prot"/>
</dbReference>
<evidence type="ECO:0000259" key="3">
    <source>
        <dbReference type="Pfam" id="PF23227"/>
    </source>
</evidence>
<reference evidence="4 5" key="1">
    <citation type="journal article" date="2006" name="Nature">
        <title>Global trends of whole-genome duplications revealed by the ciliate Paramecium tetraurelia.</title>
        <authorList>
            <consortium name="Genoscope"/>
            <person name="Aury J.-M."/>
            <person name="Jaillon O."/>
            <person name="Duret L."/>
            <person name="Noel B."/>
            <person name="Jubin C."/>
            <person name="Porcel B.M."/>
            <person name="Segurens B."/>
            <person name="Daubin V."/>
            <person name="Anthouard V."/>
            <person name="Aiach N."/>
            <person name="Arnaiz O."/>
            <person name="Billaut A."/>
            <person name="Beisson J."/>
            <person name="Blanc I."/>
            <person name="Bouhouche K."/>
            <person name="Camara F."/>
            <person name="Duharcourt S."/>
            <person name="Guigo R."/>
            <person name="Gogendeau D."/>
            <person name="Katinka M."/>
            <person name="Keller A.-M."/>
            <person name="Kissmehl R."/>
            <person name="Klotz C."/>
            <person name="Koll F."/>
            <person name="Le Moue A."/>
            <person name="Lepere C."/>
            <person name="Malinsky S."/>
            <person name="Nowacki M."/>
            <person name="Nowak J.K."/>
            <person name="Plattner H."/>
            <person name="Poulain J."/>
            <person name="Ruiz F."/>
            <person name="Serrano V."/>
            <person name="Zagulski M."/>
            <person name="Dessen P."/>
            <person name="Betermier M."/>
            <person name="Weissenbach J."/>
            <person name="Scarpelli C."/>
            <person name="Schachter V."/>
            <person name="Sperling L."/>
            <person name="Meyer E."/>
            <person name="Cohen J."/>
            <person name="Wincker P."/>
        </authorList>
    </citation>
    <scope>NUCLEOTIDE SEQUENCE [LARGE SCALE GENOMIC DNA]</scope>
    <source>
        <strain evidence="4 5">Stock d4-2</strain>
    </source>
</reference>
<dbReference type="PANTHER" id="PTHR23120">
    <property type="entry name" value="MAESTRO-RELATED HEAT DOMAIN-CONTAINING"/>
    <property type="match status" value="1"/>
</dbReference>
<dbReference type="InterPro" id="IPR016024">
    <property type="entry name" value="ARM-type_fold"/>
</dbReference>
<keyword evidence="5" id="KW-1185">Reference proteome</keyword>
<organism evidence="4 5">
    <name type="scientific">Paramecium tetraurelia</name>
    <dbReference type="NCBI Taxonomy" id="5888"/>
    <lineage>
        <taxon>Eukaryota</taxon>
        <taxon>Sar</taxon>
        <taxon>Alveolata</taxon>
        <taxon>Ciliophora</taxon>
        <taxon>Intramacronucleata</taxon>
        <taxon>Oligohymenophorea</taxon>
        <taxon>Peniculida</taxon>
        <taxon>Parameciidae</taxon>
        <taxon>Paramecium</taxon>
    </lineage>
</organism>
<dbReference type="OrthoDB" id="290178at2759"/>
<gene>
    <name evidence="4" type="ORF">GSPATT00032782001</name>
</gene>
<dbReference type="EMBL" id="CT868022">
    <property type="protein sequence ID" value="CAK62930.1"/>
    <property type="molecule type" value="Genomic_DNA"/>
</dbReference>
<proteinExistence type="predicted"/>
<dbReference type="GeneID" id="5016112"/>
<dbReference type="Pfam" id="PF23227">
    <property type="entry name" value="HEAT_MROH2B_C"/>
    <property type="match status" value="1"/>
</dbReference>
<dbReference type="GO" id="GO:0005737">
    <property type="term" value="C:cytoplasm"/>
    <property type="evidence" value="ECO:0000318"/>
    <property type="project" value="GO_Central"/>
</dbReference>
<sequence length="1572" mass="182394">MSQLLECLIQQFIRDGDEKQSEQISRQVMQKHPVIYLCKCSEILDDMAEINGEYIRVLKLTLQVAGLLTKTEDAKLAVIQYTQVLKRIINRILSQTQISEELNQLLSDIHIKLMDVFDELIINHISDFFESGRVPEIVILKIIQQIFESQSKEYFRQFSYEILQKILSSLSLVKTDQCRLDYCSLLQSIYKTLNHFEENQVHINQEQVQNVSWLIFDQIIKDWMQTTIQLQVLSLVGFMSQFISRERLERSLERLTSIYLSVLKQKNNQLRPLFEGFNKFLERLYKLDRIGYEGIIKSIMVSLYEFYKNPIFSPNYPFDPNALKYKNDLLTLLQTVSKFNIDNCLDLFIGRINSKDSIERVSCLWICNFILSRNFKQISEPYKRQLVLQLLNLQFEQDCEVRYAICEIILQIQYKLKDEEQPINQTSLDVKALLFYLFNQVSIHDKELEEYGKQRAAPFETTLELLKSRAQKILTTLSQDQYFYDLLWPMGLEIINNQKFSPGLSHIFKCYTQILQKLNTITHNSPVAQHVIIVRMLLLIQIPYFFPNLGFEAVNFLPHLIKTFDLKVPSSFHQNVEALKQYLTNKRPLDEFYEEKVQQIWKVCLSLFIQNKELSQIEEDFQVQLSMYLNSQALKLPIMKMQATLMSFLTNQETIKYNLDKLFSFCHQEYTNQALNLNVPIQEPDFNLRLCVAECFGYIGERHTQLVLDKVKSILNCEVIQKKNTGSFKESVFSIFQKSGSDEYLASFRATLLIAYGCLAKQVSLEILEKNILPNVMPFIGHEQLFNSLQISLESISKAIERSVENTDEAAASSFLLSYQKYRDQVLTHCQKNITRGNVFRNLNTINLQYRLAPIEYNKVKQLLSQHLEQKYDLSIEQVNITFQNCFLLFLGTIKLEEDSQTISVWQSLLYLIKSIKDNDQLIEILQKSIQRVKLKMEQNHKNYFKVILTLLSILYRNTNAKRSVVLILEKVMLSLGVYLDIYQKTDEEFNSQLIKSLREKLHHSELTTLLQELQNLINEPIVESLHGFVSLIQCVYQSEYADLNRVLTLFQLICQQGAGSSSEELINSNLSKAMDLLAQNNLSDSLEILLENHSEFPVGMFPKLFLNCVGQKKAFMVQSFKFLTDVLNNPEGIIAGDIGNYLVNASLFIGQLLIDENKILAEMLPKSMASILGTFLLRFMTCHDPKLSGSSQSVQTAIWAFQNLLTICNIEGISQHVFKKLLIEEEVEDGVQEIVMIYCKGASFQDQQKLFNFIEGFTKKEQASYRLGAIVVISQFIRSYKKEYEQQSVYENLLKTLLESAEDDSDNVRAQVAFGLGGLSYYLKAEETIDKELLQEIIECLISLLDDQQEICVRSAMISLQNLVDSKTDFVAYIPQLIFTTTSNFEKTMTKIRISAFSLFSKLCNTCFVENIMNEQIMSYLRQAFVSVMLHLLDDSVQVRQVCKLALEPIGNLLQIPLLQYINLFTFYRKLSNNEIQSELEMSHLEENEKIIMIMSINLEQEHLNTYIKALIEFCKSPEHNIKGAALFSLIILLSFREVGDYRAHIEQLCKDNSKAKLVTKQLVMKAAYYL</sequence>
<dbReference type="SUPFAM" id="SSF48371">
    <property type="entry name" value="ARM repeat"/>
    <property type="match status" value="2"/>
</dbReference>
<dbReference type="eggNOG" id="ENOG502SJ34">
    <property type="taxonomic scope" value="Eukaryota"/>
</dbReference>
<dbReference type="Gene3D" id="1.25.10.10">
    <property type="entry name" value="Leucine-rich Repeat Variant"/>
    <property type="match status" value="1"/>
</dbReference>
<dbReference type="InParanoid" id="A0BWL3"/>
<dbReference type="InterPro" id="IPR056282">
    <property type="entry name" value="MROH2B-like_N_HEAT"/>
</dbReference>
<evidence type="ECO:0000313" key="4">
    <source>
        <dbReference type="EMBL" id="CAK62930.1"/>
    </source>
</evidence>
<evidence type="ECO:0000259" key="2">
    <source>
        <dbReference type="Pfam" id="PF23221"/>
    </source>
</evidence>
<dbReference type="KEGG" id="ptm:GSPATT00032782001"/>
<dbReference type="PROSITE" id="PS50077">
    <property type="entry name" value="HEAT_REPEAT"/>
    <property type="match status" value="1"/>
</dbReference>
<dbReference type="OMA" id="EVYIKAM"/>
<name>A0BWL3_PARTE</name>
<dbReference type="HOGENOM" id="CLU_245843_0_0_1"/>
<feature type="repeat" description="HEAT" evidence="1">
    <location>
        <begin position="1294"/>
        <end position="1332"/>
    </location>
</feature>
<feature type="domain" description="MROH2B-like N-terminal HEAT-repeats" evidence="2">
    <location>
        <begin position="28"/>
        <end position="227"/>
    </location>
</feature>
<feature type="domain" description="Maestro/Maestro-like HEAT-repeats" evidence="3">
    <location>
        <begin position="1294"/>
        <end position="1528"/>
    </location>
</feature>
<accession>A0BWL3</accession>
<dbReference type="InterPro" id="IPR011989">
    <property type="entry name" value="ARM-like"/>
</dbReference>
<evidence type="ECO:0000256" key="1">
    <source>
        <dbReference type="PROSITE-ProRule" id="PRU00103"/>
    </source>
</evidence>
<protein>
    <submittedName>
        <fullName evidence="4">Uncharacterized protein</fullName>
    </submittedName>
</protein>
<dbReference type="RefSeq" id="XP_001430328.1">
    <property type="nucleotide sequence ID" value="XM_001430291.1"/>
</dbReference>
<evidence type="ECO:0000313" key="5">
    <source>
        <dbReference type="Proteomes" id="UP000000600"/>
    </source>
</evidence>
<dbReference type="InterPro" id="IPR021133">
    <property type="entry name" value="HEAT_type_2"/>
</dbReference>
<dbReference type="Pfam" id="PF23221">
    <property type="entry name" value="HEAT_MROH2B_1st"/>
    <property type="match status" value="1"/>
</dbReference>